<dbReference type="SUPFAM" id="SSF101790">
    <property type="entry name" value="Aminomethyltransferase beta-barrel domain"/>
    <property type="match status" value="1"/>
</dbReference>
<dbReference type="Pfam" id="PF01571">
    <property type="entry name" value="GCV_T"/>
    <property type="match status" value="1"/>
</dbReference>
<dbReference type="NCBIfam" id="NF010093">
    <property type="entry name" value="PRK13579.1"/>
    <property type="match status" value="1"/>
</dbReference>
<evidence type="ECO:0000259" key="8">
    <source>
        <dbReference type="Pfam" id="PF01571"/>
    </source>
</evidence>
<accession>A8LIH4</accession>
<dbReference type="RefSeq" id="WP_012179343.1">
    <property type="nucleotide sequence ID" value="NC_009952.1"/>
</dbReference>
<feature type="binding site" evidence="7">
    <location>
        <position position="192"/>
    </location>
    <ligand>
        <name>substrate</name>
    </ligand>
</feature>
<dbReference type="KEGG" id="dsh:Dshi_2682"/>
<dbReference type="EMBL" id="CP000830">
    <property type="protein sequence ID" value="ABV94415.1"/>
    <property type="molecule type" value="Genomic_DNA"/>
</dbReference>
<keyword evidence="10" id="KW-0489">Methyltransferase</keyword>
<name>A8LIH4_DINSH</name>
<dbReference type="GO" id="GO:0032259">
    <property type="term" value="P:methylation"/>
    <property type="evidence" value="ECO:0007669"/>
    <property type="project" value="UniProtKB-KW"/>
</dbReference>
<evidence type="ECO:0000256" key="1">
    <source>
        <dbReference type="ARBA" id="ARBA00008609"/>
    </source>
</evidence>
<evidence type="ECO:0000256" key="6">
    <source>
        <dbReference type="ARBA" id="ARBA00047665"/>
    </source>
</evidence>
<comment type="catalytic activity">
    <reaction evidence="6">
        <text>N(6)-[(R)-S(8)-aminomethyldihydrolipoyl]-L-lysyl-[protein] + (6S)-5,6,7,8-tetrahydrofolate = N(6)-[(R)-dihydrolipoyl]-L-lysyl-[protein] + (6R)-5,10-methylene-5,6,7,8-tetrahydrofolate + NH4(+)</text>
        <dbReference type="Rhea" id="RHEA:16945"/>
        <dbReference type="Rhea" id="RHEA-COMP:10475"/>
        <dbReference type="Rhea" id="RHEA-COMP:10492"/>
        <dbReference type="ChEBI" id="CHEBI:15636"/>
        <dbReference type="ChEBI" id="CHEBI:28938"/>
        <dbReference type="ChEBI" id="CHEBI:57453"/>
        <dbReference type="ChEBI" id="CHEBI:83100"/>
        <dbReference type="ChEBI" id="CHEBI:83143"/>
        <dbReference type="EC" id="2.1.2.10"/>
    </reaction>
</comment>
<gene>
    <name evidence="10" type="primary">gcvT2</name>
    <name evidence="10" type="ordered locus">Dshi_2682</name>
</gene>
<proteinExistence type="inferred from homology"/>
<dbReference type="Pfam" id="PF08669">
    <property type="entry name" value="GCV_T_C"/>
    <property type="match status" value="1"/>
</dbReference>
<dbReference type="Gene3D" id="3.30.70.1400">
    <property type="entry name" value="Aminomethyltransferase beta-barrel domains"/>
    <property type="match status" value="1"/>
</dbReference>
<dbReference type="GO" id="GO:0008483">
    <property type="term" value="F:transaminase activity"/>
    <property type="evidence" value="ECO:0007669"/>
    <property type="project" value="UniProtKB-KW"/>
</dbReference>
<dbReference type="InterPro" id="IPR006223">
    <property type="entry name" value="GcvT"/>
</dbReference>
<dbReference type="Gene3D" id="2.40.30.110">
    <property type="entry name" value="Aminomethyltransferase beta-barrel domains"/>
    <property type="match status" value="1"/>
</dbReference>
<dbReference type="GO" id="GO:0008168">
    <property type="term" value="F:methyltransferase activity"/>
    <property type="evidence" value="ECO:0007669"/>
    <property type="project" value="UniProtKB-KW"/>
</dbReference>
<dbReference type="Gene3D" id="3.30.1360.120">
    <property type="entry name" value="Probable tRNA modification gtpase trme, domain 1"/>
    <property type="match status" value="1"/>
</dbReference>
<comment type="similarity">
    <text evidence="1">Belongs to the GcvT family.</text>
</comment>
<dbReference type="PANTHER" id="PTHR43757:SF2">
    <property type="entry name" value="AMINOMETHYLTRANSFERASE, MITOCHONDRIAL"/>
    <property type="match status" value="1"/>
</dbReference>
<dbReference type="AlphaFoldDB" id="A8LIH4"/>
<evidence type="ECO:0000256" key="3">
    <source>
        <dbReference type="ARBA" id="ARBA00022576"/>
    </source>
</evidence>
<dbReference type="NCBIfam" id="TIGR00528">
    <property type="entry name" value="gcvT"/>
    <property type="match status" value="1"/>
</dbReference>
<dbReference type="SUPFAM" id="SSF103025">
    <property type="entry name" value="Folate-binding domain"/>
    <property type="match status" value="1"/>
</dbReference>
<evidence type="ECO:0000256" key="2">
    <source>
        <dbReference type="ARBA" id="ARBA00012616"/>
    </source>
</evidence>
<protein>
    <recommendedName>
        <fullName evidence="2">aminomethyltransferase</fullName>
        <ecNumber evidence="2">2.1.2.10</ecNumber>
    </recommendedName>
    <alternativeName>
        <fullName evidence="5">Glycine cleavage system T protein</fullName>
    </alternativeName>
</protein>
<dbReference type="GO" id="GO:0005960">
    <property type="term" value="C:glycine cleavage complex"/>
    <property type="evidence" value="ECO:0007669"/>
    <property type="project" value="InterPro"/>
</dbReference>
<dbReference type="GO" id="GO:0006546">
    <property type="term" value="P:glycine catabolic process"/>
    <property type="evidence" value="ECO:0007669"/>
    <property type="project" value="InterPro"/>
</dbReference>
<reference evidence="11" key="1">
    <citation type="journal article" date="2010" name="ISME J.">
        <title>The complete genome sequence of the algal symbiont Dinoroseobacter shibae: a hitchhiker's guide to life in the sea.</title>
        <authorList>
            <person name="Wagner-Dobler I."/>
            <person name="Ballhausen B."/>
            <person name="Berger M."/>
            <person name="Brinkhoff T."/>
            <person name="Buchholz I."/>
            <person name="Bunk B."/>
            <person name="Cypionka H."/>
            <person name="Daniel R."/>
            <person name="Drepper T."/>
            <person name="Gerdts G."/>
            <person name="Hahnke S."/>
            <person name="Han C."/>
            <person name="Jahn D."/>
            <person name="Kalhoefer D."/>
            <person name="Kiss H."/>
            <person name="Klenk H.P."/>
            <person name="Kyrpides N."/>
            <person name="Liebl W."/>
            <person name="Liesegang H."/>
            <person name="Meincke L."/>
            <person name="Pati A."/>
            <person name="Petersen J."/>
            <person name="Piekarski T."/>
            <person name="Pommerenke C."/>
            <person name="Pradella S."/>
            <person name="Pukall R."/>
            <person name="Rabus R."/>
            <person name="Stackebrandt E."/>
            <person name="Thole S."/>
            <person name="Thompson L."/>
            <person name="Tielen P."/>
            <person name="Tomasch J."/>
            <person name="von Jan M."/>
            <person name="Wanphrut N."/>
            <person name="Wichels A."/>
            <person name="Zech H."/>
            <person name="Simon M."/>
        </authorList>
    </citation>
    <scope>NUCLEOTIDE SEQUENCE [LARGE SCALE GENOMIC DNA]</scope>
    <source>
        <strain evidence="11">DSM 16493 / NCIMB 14021 / DFL 12</strain>
    </source>
</reference>
<dbReference type="EC" id="2.1.2.10" evidence="2"/>
<dbReference type="InterPro" id="IPR029043">
    <property type="entry name" value="GcvT/YgfZ_C"/>
</dbReference>
<dbReference type="Proteomes" id="UP000006833">
    <property type="component" value="Chromosome"/>
</dbReference>
<keyword evidence="3" id="KW-0032">Aminotransferase</keyword>
<dbReference type="STRING" id="398580.Dshi_2682"/>
<dbReference type="PANTHER" id="PTHR43757">
    <property type="entry name" value="AMINOMETHYLTRANSFERASE"/>
    <property type="match status" value="1"/>
</dbReference>
<feature type="domain" description="Aminomethyltransferase C-terminal" evidence="9">
    <location>
        <begin position="277"/>
        <end position="355"/>
    </location>
</feature>
<evidence type="ECO:0000256" key="5">
    <source>
        <dbReference type="ARBA" id="ARBA00031395"/>
    </source>
</evidence>
<sequence>MLKKTPLHPLHLELGAKMVPFAWWEMPVQYPTGIMAEHAACREGAALFDVSHMCQMEITGDDPAAALERLVPGGITSLAPGQARYTQLTTGAGGIYDDLIVTRDPGGLYVVANASMADQDVGLLRAGLPDCTLRVIEDHALIAVQGPAAAALVAGLVPAAEDLRFMQSAQAAWDGQDLRLSRLGYTGEDGFEISLPATAAEAFARALIAGGAMPAGLGARDTLRMEAGLPLYGQDIDQGTSPPEAGLGFSIPKRRRAEGGFPGAARILGELADGPARRLVGLRPEGRAPVRAGVEITAPDGTPLGTVTSGGFAPTLQAPISMGYVTASHAAPGTEIHVILRGKPQPATVTPLPFVPHRYKR</sequence>
<dbReference type="InterPro" id="IPR027266">
    <property type="entry name" value="TrmE/GcvT-like"/>
</dbReference>
<dbReference type="NCBIfam" id="NF001567">
    <property type="entry name" value="PRK00389.1"/>
    <property type="match status" value="1"/>
</dbReference>
<dbReference type="PIRSF" id="PIRSF006487">
    <property type="entry name" value="GcvT"/>
    <property type="match status" value="1"/>
</dbReference>
<dbReference type="InterPro" id="IPR013977">
    <property type="entry name" value="GcvT_C"/>
</dbReference>
<dbReference type="InterPro" id="IPR006222">
    <property type="entry name" value="GCVT_N"/>
</dbReference>
<keyword evidence="11" id="KW-1185">Reference proteome</keyword>
<evidence type="ECO:0000259" key="9">
    <source>
        <dbReference type="Pfam" id="PF08669"/>
    </source>
</evidence>
<dbReference type="eggNOG" id="COG0404">
    <property type="taxonomic scope" value="Bacteria"/>
</dbReference>
<evidence type="ECO:0000256" key="7">
    <source>
        <dbReference type="PIRSR" id="PIRSR006487-1"/>
    </source>
</evidence>
<keyword evidence="4 10" id="KW-0808">Transferase</keyword>
<dbReference type="InterPro" id="IPR028896">
    <property type="entry name" value="GcvT/YgfZ/DmdA"/>
</dbReference>
<organism evidence="10 11">
    <name type="scientific">Dinoroseobacter shibae (strain DSM 16493 / NCIMB 14021 / DFL 12)</name>
    <dbReference type="NCBI Taxonomy" id="398580"/>
    <lineage>
        <taxon>Bacteria</taxon>
        <taxon>Pseudomonadati</taxon>
        <taxon>Pseudomonadota</taxon>
        <taxon>Alphaproteobacteria</taxon>
        <taxon>Rhodobacterales</taxon>
        <taxon>Roseobacteraceae</taxon>
        <taxon>Dinoroseobacter</taxon>
    </lineage>
</organism>
<evidence type="ECO:0000313" key="11">
    <source>
        <dbReference type="Proteomes" id="UP000006833"/>
    </source>
</evidence>
<dbReference type="Gene3D" id="4.10.1250.10">
    <property type="entry name" value="Aminomethyltransferase fragment"/>
    <property type="match status" value="1"/>
</dbReference>
<feature type="domain" description="GCVT N-terminal" evidence="8">
    <location>
        <begin position="7"/>
        <end position="252"/>
    </location>
</feature>
<dbReference type="GO" id="GO:0004047">
    <property type="term" value="F:aminomethyltransferase activity"/>
    <property type="evidence" value="ECO:0007669"/>
    <property type="project" value="UniProtKB-EC"/>
</dbReference>
<evidence type="ECO:0000313" key="10">
    <source>
        <dbReference type="EMBL" id="ABV94415.1"/>
    </source>
</evidence>
<evidence type="ECO:0000256" key="4">
    <source>
        <dbReference type="ARBA" id="ARBA00022679"/>
    </source>
</evidence>
<dbReference type="HOGENOM" id="CLU_007884_10_0_5"/>
<dbReference type="OrthoDB" id="9774591at2"/>